<sequence length="167" mass="18124">MRALGQRPPCASFAHSRGVWKHHLSSRKRTSLALGHPRGDRSVFLQSPFFAVRDFLDHMARTTGNGAARPGTGDLPVPSGNSPPTRVLPLGGGTVSGQGGCGVRGGRTVMVNLRSKVQNGRWKSRRDSEHMHLDLHRRAGQLRKVKGRAVRDACSSPAMADGRCWQS</sequence>
<proteinExistence type="predicted"/>
<name>A0A0G4KQP1_VERLO</name>
<organism evidence="2 3">
    <name type="scientific">Verticillium longisporum</name>
    <name type="common">Verticillium dahliae var. longisporum</name>
    <dbReference type="NCBI Taxonomy" id="100787"/>
    <lineage>
        <taxon>Eukaryota</taxon>
        <taxon>Fungi</taxon>
        <taxon>Dikarya</taxon>
        <taxon>Ascomycota</taxon>
        <taxon>Pezizomycotina</taxon>
        <taxon>Sordariomycetes</taxon>
        <taxon>Hypocreomycetidae</taxon>
        <taxon>Glomerellales</taxon>
        <taxon>Plectosphaerellaceae</taxon>
        <taxon>Verticillium</taxon>
    </lineage>
</organism>
<reference evidence="2 3" key="1">
    <citation type="submission" date="2015-05" db="EMBL/GenBank/DDBJ databases">
        <authorList>
            <person name="Wang D.B."/>
            <person name="Wang M."/>
        </authorList>
    </citation>
    <scope>NUCLEOTIDE SEQUENCE [LARGE SCALE GENOMIC DNA]</scope>
    <source>
        <strain evidence="2">VL1</strain>
    </source>
</reference>
<dbReference type="Proteomes" id="UP000044602">
    <property type="component" value="Unassembled WGS sequence"/>
</dbReference>
<protein>
    <submittedName>
        <fullName evidence="2">Uncharacterized protein</fullName>
    </submittedName>
</protein>
<evidence type="ECO:0000313" key="3">
    <source>
        <dbReference type="Proteomes" id="UP000044602"/>
    </source>
</evidence>
<feature type="region of interest" description="Disordered" evidence="1">
    <location>
        <begin position="63"/>
        <end position="82"/>
    </location>
</feature>
<evidence type="ECO:0000313" key="2">
    <source>
        <dbReference type="EMBL" id="CRK12079.1"/>
    </source>
</evidence>
<gene>
    <name evidence="2" type="ORF">BN1708_010334</name>
</gene>
<accession>A0A0G4KQP1</accession>
<dbReference type="AlphaFoldDB" id="A0A0G4KQP1"/>
<keyword evidence="3" id="KW-1185">Reference proteome</keyword>
<dbReference type="EMBL" id="CVQH01003336">
    <property type="protein sequence ID" value="CRK12079.1"/>
    <property type="molecule type" value="Genomic_DNA"/>
</dbReference>
<evidence type="ECO:0000256" key="1">
    <source>
        <dbReference type="SAM" id="MobiDB-lite"/>
    </source>
</evidence>